<organism evidence="1 2">
    <name type="scientific">Strongylocentrotus purpuratus</name>
    <name type="common">Purple sea urchin</name>
    <dbReference type="NCBI Taxonomy" id="7668"/>
    <lineage>
        <taxon>Eukaryota</taxon>
        <taxon>Metazoa</taxon>
        <taxon>Echinodermata</taxon>
        <taxon>Eleutherozoa</taxon>
        <taxon>Echinozoa</taxon>
        <taxon>Echinoidea</taxon>
        <taxon>Euechinoidea</taxon>
        <taxon>Echinacea</taxon>
        <taxon>Camarodonta</taxon>
        <taxon>Echinidea</taxon>
        <taxon>Strongylocentrotidae</taxon>
        <taxon>Strongylocentrotus</taxon>
    </lineage>
</organism>
<reference evidence="1" key="2">
    <citation type="submission" date="2021-01" db="UniProtKB">
        <authorList>
            <consortium name="EnsemblMetazoa"/>
        </authorList>
    </citation>
    <scope>IDENTIFICATION</scope>
</reference>
<proteinExistence type="predicted"/>
<dbReference type="OrthoDB" id="19944at2759"/>
<name>A0A7M7LVW5_STRPU</name>
<evidence type="ECO:0000313" key="1">
    <source>
        <dbReference type="EnsemblMetazoa" id="XP_011668159"/>
    </source>
</evidence>
<dbReference type="PANTHER" id="PTHR10241">
    <property type="entry name" value="LETHAL 2 GIANT LARVAE PROTEIN"/>
    <property type="match status" value="1"/>
</dbReference>
<dbReference type="GeneID" id="105440093"/>
<dbReference type="EnsemblMetazoa" id="XM_011669857">
    <property type="protein sequence ID" value="XP_011668159"/>
    <property type="gene ID" value="LOC105440093"/>
</dbReference>
<dbReference type="PANTHER" id="PTHR10241:SF25">
    <property type="entry name" value="TOMOSYN, ISOFORM C"/>
    <property type="match status" value="1"/>
</dbReference>
<dbReference type="RefSeq" id="XP_011668159.1">
    <property type="nucleotide sequence ID" value="XM_011669857.2"/>
</dbReference>
<accession>A0A7M7LVW5</accession>
<dbReference type="InParanoid" id="A0A7M7LVW5"/>
<reference evidence="2" key="1">
    <citation type="submission" date="2015-02" db="EMBL/GenBank/DDBJ databases">
        <title>Genome sequencing for Strongylocentrotus purpuratus.</title>
        <authorList>
            <person name="Murali S."/>
            <person name="Liu Y."/>
            <person name="Vee V."/>
            <person name="English A."/>
            <person name="Wang M."/>
            <person name="Skinner E."/>
            <person name="Han Y."/>
            <person name="Muzny D.M."/>
            <person name="Worley K.C."/>
            <person name="Gibbs R.A."/>
        </authorList>
    </citation>
    <scope>NUCLEOTIDE SEQUENCE</scope>
</reference>
<evidence type="ECO:0000313" key="2">
    <source>
        <dbReference type="Proteomes" id="UP000007110"/>
    </source>
</evidence>
<sequence>MKRLVRVLDGLTAGVGSSSSPKDSDVVESLSQEHFNICKVVRHGFPFEPTAMAYDPVQHILAVGSKNGSMRMYPF</sequence>
<dbReference type="AlphaFoldDB" id="A0A7M7LVW5"/>
<protein>
    <submittedName>
        <fullName evidence="1">Uncharacterized protein</fullName>
    </submittedName>
</protein>
<dbReference type="Proteomes" id="UP000007110">
    <property type="component" value="Unassembled WGS sequence"/>
</dbReference>
<dbReference type="OMA" id="KNGSMRM"/>
<dbReference type="KEGG" id="spu:105440093"/>
<keyword evidence="2" id="KW-1185">Reference proteome</keyword>